<evidence type="ECO:0000313" key="4">
    <source>
        <dbReference type="Proteomes" id="UP000194885"/>
    </source>
</evidence>
<dbReference type="InterPro" id="IPR001387">
    <property type="entry name" value="Cro/C1-type_HTH"/>
</dbReference>
<evidence type="ECO:0000259" key="2">
    <source>
        <dbReference type="PROSITE" id="PS50943"/>
    </source>
</evidence>
<dbReference type="CDD" id="cd00093">
    <property type="entry name" value="HTH_XRE"/>
    <property type="match status" value="1"/>
</dbReference>
<name>A0A242BLK3_ENTFC</name>
<dbReference type="Gene3D" id="1.10.260.40">
    <property type="entry name" value="lambda repressor-like DNA-binding domains"/>
    <property type="match status" value="1"/>
</dbReference>
<reference evidence="3 4" key="1">
    <citation type="submission" date="2017-05" db="EMBL/GenBank/DDBJ databases">
        <title>The Genome Sequence of Enterococcus faecium 7H8_DIV0219.</title>
        <authorList>
            <consortium name="The Broad Institute Genomics Platform"/>
            <consortium name="The Broad Institute Genomic Center for Infectious Diseases"/>
            <person name="Earl A."/>
            <person name="Manson A."/>
            <person name="Schwartman J."/>
            <person name="Gilmore M."/>
            <person name="Abouelleil A."/>
            <person name="Cao P."/>
            <person name="Chapman S."/>
            <person name="Cusick C."/>
            <person name="Shea T."/>
            <person name="Young S."/>
            <person name="Neafsey D."/>
            <person name="Nusbaum C."/>
            <person name="Birren B."/>
        </authorList>
    </citation>
    <scope>NUCLEOTIDE SEQUENCE [LARGE SCALE GENOMIC DNA]</scope>
    <source>
        <strain evidence="3 4">7H8_DIV0219</strain>
    </source>
</reference>
<dbReference type="SMART" id="SM00530">
    <property type="entry name" value="HTH_XRE"/>
    <property type="match status" value="1"/>
</dbReference>
<comment type="caution">
    <text evidence="3">The sequence shown here is derived from an EMBL/GenBank/DDBJ whole genome shotgun (WGS) entry which is preliminary data.</text>
</comment>
<evidence type="ECO:0000313" key="3">
    <source>
        <dbReference type="EMBL" id="OTN96258.1"/>
    </source>
</evidence>
<keyword evidence="1" id="KW-0238">DNA-binding</keyword>
<proteinExistence type="predicted"/>
<evidence type="ECO:0000256" key="1">
    <source>
        <dbReference type="ARBA" id="ARBA00023125"/>
    </source>
</evidence>
<gene>
    <name evidence="3" type="ORF">A5810_000593</name>
</gene>
<accession>A0A242BLK3</accession>
<dbReference type="Pfam" id="PF01381">
    <property type="entry name" value="HTH_3"/>
    <property type="match status" value="1"/>
</dbReference>
<dbReference type="Proteomes" id="UP000194885">
    <property type="component" value="Unassembled WGS sequence"/>
</dbReference>
<dbReference type="InterPro" id="IPR010982">
    <property type="entry name" value="Lambda_DNA-bd_dom_sf"/>
</dbReference>
<feature type="domain" description="HTH cro/C1-type" evidence="2">
    <location>
        <begin position="7"/>
        <end position="59"/>
    </location>
</feature>
<protein>
    <recommendedName>
        <fullName evidence="2">HTH cro/C1-type domain-containing protein</fullName>
    </recommendedName>
</protein>
<dbReference type="AlphaFoldDB" id="A0A242BLK3"/>
<dbReference type="EMBL" id="NGKW01000001">
    <property type="protein sequence ID" value="OTN96258.1"/>
    <property type="molecule type" value="Genomic_DNA"/>
</dbReference>
<dbReference type="PANTHER" id="PTHR46558:SF11">
    <property type="entry name" value="HTH-TYPE TRANSCRIPTIONAL REGULATOR XRE"/>
    <property type="match status" value="1"/>
</dbReference>
<dbReference type="PROSITE" id="PS50943">
    <property type="entry name" value="HTH_CROC1"/>
    <property type="match status" value="1"/>
</dbReference>
<dbReference type="RefSeq" id="WP_086322992.1">
    <property type="nucleotide sequence ID" value="NZ_NGKW01000001.1"/>
</dbReference>
<dbReference type="GO" id="GO:0003677">
    <property type="term" value="F:DNA binding"/>
    <property type="evidence" value="ECO:0007669"/>
    <property type="project" value="UniProtKB-KW"/>
</dbReference>
<dbReference type="SUPFAM" id="SSF47413">
    <property type="entry name" value="lambda repressor-like DNA-binding domains"/>
    <property type="match status" value="1"/>
</dbReference>
<organism evidence="3 4">
    <name type="scientific">Enterococcus faecium</name>
    <name type="common">Streptococcus faecium</name>
    <dbReference type="NCBI Taxonomy" id="1352"/>
    <lineage>
        <taxon>Bacteria</taxon>
        <taxon>Bacillati</taxon>
        <taxon>Bacillota</taxon>
        <taxon>Bacilli</taxon>
        <taxon>Lactobacillales</taxon>
        <taxon>Enterococcaceae</taxon>
        <taxon>Enterococcus</taxon>
    </lineage>
</organism>
<dbReference type="PANTHER" id="PTHR46558">
    <property type="entry name" value="TRACRIPTIONAL REGULATORY PROTEIN-RELATED-RELATED"/>
    <property type="match status" value="1"/>
</dbReference>
<sequence length="115" mass="13300">MNILERIKKLCNQRGISVYQLEEKIDIGRNTIYQWNKRTPSTDKIQKVANYFDVSVDYLLGRTDNPNTGVAPDERKLTVEEALASVMSSDGKPMTENDRKILTEIIEGYLDRKYK</sequence>